<dbReference type="RefSeq" id="WP_160196719.1">
    <property type="nucleotide sequence ID" value="NZ_QXXA01000005.1"/>
</dbReference>
<protein>
    <submittedName>
        <fullName evidence="2">DUF3794 domain-containing protein</fullName>
    </submittedName>
</protein>
<dbReference type="InterPro" id="IPR024300">
    <property type="entry name" value="SipL_SPOCS_dom"/>
</dbReference>
<dbReference type="SMART" id="SM00257">
    <property type="entry name" value="LysM"/>
    <property type="match status" value="1"/>
</dbReference>
<dbReference type="OrthoDB" id="9779340at2"/>
<dbReference type="Pfam" id="PF12673">
    <property type="entry name" value="SipL"/>
    <property type="match status" value="3"/>
</dbReference>
<evidence type="ECO:0000313" key="3">
    <source>
        <dbReference type="Proteomes" id="UP000467132"/>
    </source>
</evidence>
<organism evidence="2 3">
    <name type="scientific">Senegalia massiliensis</name>
    <dbReference type="NCBI Taxonomy" id="1720316"/>
    <lineage>
        <taxon>Bacteria</taxon>
        <taxon>Bacillati</taxon>
        <taxon>Bacillota</taxon>
        <taxon>Clostridia</taxon>
        <taxon>Eubacteriales</taxon>
        <taxon>Clostridiaceae</taxon>
        <taxon>Senegalia</taxon>
    </lineage>
</organism>
<accession>A0A845QVH6</accession>
<name>A0A845QVH6_9CLOT</name>
<dbReference type="Proteomes" id="UP000467132">
    <property type="component" value="Unassembled WGS sequence"/>
</dbReference>
<evidence type="ECO:0000259" key="1">
    <source>
        <dbReference type="PROSITE" id="PS51782"/>
    </source>
</evidence>
<feature type="domain" description="LysM" evidence="1">
    <location>
        <begin position="468"/>
        <end position="512"/>
    </location>
</feature>
<dbReference type="Gene3D" id="3.10.350.10">
    <property type="entry name" value="LysM domain"/>
    <property type="match status" value="1"/>
</dbReference>
<reference evidence="2 3" key="1">
    <citation type="submission" date="2018-08" db="EMBL/GenBank/DDBJ databases">
        <title>Murine metabolic-syndrome-specific gut microbial biobank.</title>
        <authorList>
            <person name="Liu C."/>
        </authorList>
    </citation>
    <scope>NUCLEOTIDE SEQUENCE [LARGE SCALE GENOMIC DNA]</scope>
    <source>
        <strain evidence="2 3">583</strain>
    </source>
</reference>
<sequence>MAIELVKDLIKIDQTVAREEKDVYLTKNIDIETQSKLAKVLNVEGNVSLDSFEIYKGKLKVIGYLNIMTLYMTEEGHINSKSEKFDFKEEILIDNLEDDMKAEVSLEIENIDFLLSNEKQVEIKSVISINIKITKNSIINVLKDITGEKGIQVLKENIKYNEVIGENSSSTIVKDGFELTEDLSDILEVLNIDVKSYQKEVKIVDGKIIVAGEVEGKVMYIEDSDENKLNTISHTIPFTHFVDVDGINKDMECRVKLVNSDPNYEVKKDINGKNRILDLESLIEINAKVFQVKEKEIAVDTYSTKKQVELSKENIKITENINSFSTYETIKDSIDVSYDDEIIKEIYSVNTIPIVTDTRIIEDKAIIEGILNANMLYLGEESGEIKSARNDFPFKSYIDMDDICDDMDLEVEMNLVKLDYKKTSSREVEIISDIKTDTSVNRIKNIDIVTNVLEIEDVEDINKGHSIVIYIVKDGDTLWDIAKRYNTTTEELIRVNDIIAPENLMPGEKIFIIKTVDVAI</sequence>
<dbReference type="Pfam" id="PF01476">
    <property type="entry name" value="LysM"/>
    <property type="match status" value="1"/>
</dbReference>
<proteinExistence type="predicted"/>
<gene>
    <name evidence="2" type="ORF">D3Z33_05115</name>
</gene>
<dbReference type="AlphaFoldDB" id="A0A845QVH6"/>
<dbReference type="InterPro" id="IPR036779">
    <property type="entry name" value="LysM_dom_sf"/>
</dbReference>
<comment type="caution">
    <text evidence="2">The sequence shown here is derived from an EMBL/GenBank/DDBJ whole genome shotgun (WGS) entry which is preliminary data.</text>
</comment>
<evidence type="ECO:0000313" key="2">
    <source>
        <dbReference type="EMBL" id="NBI06241.1"/>
    </source>
</evidence>
<dbReference type="CDD" id="cd00118">
    <property type="entry name" value="LysM"/>
    <property type="match status" value="1"/>
</dbReference>
<dbReference type="PROSITE" id="PS51782">
    <property type="entry name" value="LYSM"/>
    <property type="match status" value="1"/>
</dbReference>
<dbReference type="EMBL" id="QXXA01000005">
    <property type="protein sequence ID" value="NBI06241.1"/>
    <property type="molecule type" value="Genomic_DNA"/>
</dbReference>
<dbReference type="SUPFAM" id="SSF54106">
    <property type="entry name" value="LysM domain"/>
    <property type="match status" value="1"/>
</dbReference>
<keyword evidence="3" id="KW-1185">Reference proteome</keyword>
<dbReference type="InterPro" id="IPR018392">
    <property type="entry name" value="LysM"/>
</dbReference>